<dbReference type="EMBL" id="AEIU01000006">
    <property type="protein sequence ID" value="EFP98329.1"/>
    <property type="molecule type" value="Genomic_DNA"/>
</dbReference>
<name>E3BF24_9VIBR</name>
<dbReference type="Proteomes" id="UP000002943">
    <property type="component" value="Unassembled WGS sequence"/>
</dbReference>
<gene>
    <name evidence="1" type="ORF">VIBC2010_11281</name>
</gene>
<organism evidence="1 2">
    <name type="scientific">Vibrio caribbeanicus ATCC BAA-2122</name>
    <dbReference type="NCBI Taxonomy" id="796620"/>
    <lineage>
        <taxon>Bacteria</taxon>
        <taxon>Pseudomonadati</taxon>
        <taxon>Pseudomonadota</taxon>
        <taxon>Gammaproteobacteria</taxon>
        <taxon>Vibrionales</taxon>
        <taxon>Vibrionaceae</taxon>
        <taxon>Vibrio</taxon>
    </lineage>
</organism>
<dbReference type="STRING" id="796620.VIBC2010_11281"/>
<accession>E3BF24</accession>
<evidence type="ECO:0000313" key="2">
    <source>
        <dbReference type="Proteomes" id="UP000002943"/>
    </source>
</evidence>
<keyword evidence="2" id="KW-1185">Reference proteome</keyword>
<protein>
    <submittedName>
        <fullName evidence="1">Uncharacterized protein</fullName>
    </submittedName>
</protein>
<reference evidence="1 2" key="1">
    <citation type="journal article" date="2012" name="Int. J. Syst. Evol. Microbiol.">
        <title>Vibrio caribbeanicus sp. nov., isolated from the marine sponge Scleritoderma cyanea.</title>
        <authorList>
            <person name="Hoffmann M."/>
            <person name="Monday S.R."/>
            <person name="Allard M.W."/>
            <person name="Strain E.A."/>
            <person name="Whittaker P."/>
            <person name="Naum M."/>
            <person name="McCarthy P.J."/>
            <person name="Lopez J.V."/>
            <person name="Fischer M."/>
            <person name="Brown E.W."/>
        </authorList>
    </citation>
    <scope>NUCLEOTIDE SEQUENCE [LARGE SCALE GENOMIC DNA]</scope>
    <source>
        <strain evidence="1 2">ATCC BAA-2122</strain>
    </source>
</reference>
<comment type="caution">
    <text evidence="1">The sequence shown here is derived from an EMBL/GenBank/DDBJ whole genome shotgun (WGS) entry which is preliminary data.</text>
</comment>
<sequence length="61" mass="7173">MLVTKHSTSKMMFDVDFFHQLMDKDIHPVLALVLVRADRKVRNNENRTLIIISLRMEGHLP</sequence>
<evidence type="ECO:0000313" key="1">
    <source>
        <dbReference type="EMBL" id="EFP98329.1"/>
    </source>
</evidence>
<proteinExistence type="predicted"/>
<dbReference type="AlphaFoldDB" id="E3BF24"/>